<sequence length="688" mass="74475">MPVRPPLQRCTVRPLRGVLVHRPRPKILPLEAAVMLGEPHAIAASFLLHAHISTARNVSIVRAKKASIRASNNMSDCLQRVLSCGLSRDVLLCACAAAATPPELLPPLVQRHVRAPRDGNVVVLSSAEWRAFFLSMLRAIHSTAAGRLEFSSLALLCATCLAPSVRLGDQLARAYCGFTGEIERNGAVCANSFGSTGSGRAADGVVAFAACCTMMNISEGMESRDTAWMRLWADVQPTLQSGCGDEATTMMPNESWIRCQELHLDCLLRTGRHEDIRKVLSPDSLVTKQFHRMSDDTLAQLFVQPSLCDTVRFRVLRALLDVSRAKSEALVALQRSPFSRNSHLPSVTRSARMVAALLRCLIVEARDQPSSSRNSCLFSDVEALCKMCNSYALAQSLLPYADGSNGSGADRTGVIALLMKATRDEYRSRCLAEFVAAISDAVAFARDFARRGDELASAMVHACAAVLTNLFTLCSPCRAKHDGHRANSSGKRRAKPAWRLRLERDEAVRSHKYELLPGELPHGALSHFIAMLLADGFVLDGGSLGANLAAADFLDLNFYSLQLLGSLYHATRAIGEGQELADVVGVVESLYRRRRQVFGEDGVALLCARCQITTLVRQKTGGNLGEGSSGDAAPSGVKVMRKRMSYLRPGAADLDFLRSRSVIAAGGAFAVDCSVGVWLRKATVQVEA</sequence>
<dbReference type="RefSeq" id="XP_067078428.1">
    <property type="nucleotide sequence ID" value="XM_067222327.1"/>
</dbReference>
<comment type="caution">
    <text evidence="1">The sequence shown here is derived from an EMBL/GenBank/DDBJ whole genome shotgun (WGS) entry which is preliminary data.</text>
</comment>
<accession>A0A1G4I5L7</accession>
<evidence type="ECO:0000313" key="1">
    <source>
        <dbReference type="EMBL" id="SCU67065.1"/>
    </source>
</evidence>
<name>A0A1G4I5L7_TRYEQ</name>
<dbReference type="EMBL" id="CZPT02000678">
    <property type="protein sequence ID" value="SCU67065.1"/>
    <property type="molecule type" value="Genomic_DNA"/>
</dbReference>
<protein>
    <submittedName>
        <fullName evidence="1">Uncharacterized protein</fullName>
    </submittedName>
</protein>
<dbReference type="AlphaFoldDB" id="A0A1G4I5L7"/>
<organism evidence="1 2">
    <name type="scientific">Trypanosoma equiperdum</name>
    <dbReference type="NCBI Taxonomy" id="5694"/>
    <lineage>
        <taxon>Eukaryota</taxon>
        <taxon>Discoba</taxon>
        <taxon>Euglenozoa</taxon>
        <taxon>Kinetoplastea</taxon>
        <taxon>Metakinetoplastina</taxon>
        <taxon>Trypanosomatida</taxon>
        <taxon>Trypanosomatidae</taxon>
        <taxon>Trypanosoma</taxon>
    </lineage>
</organism>
<dbReference type="GeneID" id="92381040"/>
<keyword evidence="2" id="KW-1185">Reference proteome</keyword>
<evidence type="ECO:0000313" key="2">
    <source>
        <dbReference type="Proteomes" id="UP000195570"/>
    </source>
</evidence>
<dbReference type="VEuPathDB" id="TriTrypDB:TEOVI_000710600"/>
<reference evidence="1" key="1">
    <citation type="submission" date="2016-09" db="EMBL/GenBank/DDBJ databases">
        <authorList>
            <person name="Hebert L."/>
            <person name="Moumen B."/>
        </authorList>
    </citation>
    <scope>NUCLEOTIDE SEQUENCE [LARGE SCALE GENOMIC DNA]</scope>
    <source>
        <strain evidence="1">OVI</strain>
    </source>
</reference>
<proteinExistence type="predicted"/>
<dbReference type="Proteomes" id="UP000195570">
    <property type="component" value="Unassembled WGS sequence"/>
</dbReference>
<gene>
    <name evidence="1" type="ORF">TEOVI_000710600</name>
</gene>